<feature type="non-terminal residue" evidence="1">
    <location>
        <position position="1"/>
    </location>
</feature>
<dbReference type="EMBL" id="UINC01167643">
    <property type="protein sequence ID" value="SVD70261.1"/>
    <property type="molecule type" value="Genomic_DNA"/>
</dbReference>
<gene>
    <name evidence="1" type="ORF">METZ01_LOCUS423115</name>
</gene>
<dbReference type="InterPro" id="IPR000653">
    <property type="entry name" value="DegT/StrS_aminotransferase"/>
</dbReference>
<name>A0A382XIJ5_9ZZZZ</name>
<accession>A0A382XIJ5</accession>
<dbReference type="SUPFAM" id="SSF53383">
    <property type="entry name" value="PLP-dependent transferases"/>
    <property type="match status" value="1"/>
</dbReference>
<evidence type="ECO:0000313" key="1">
    <source>
        <dbReference type="EMBL" id="SVD70261.1"/>
    </source>
</evidence>
<organism evidence="1">
    <name type="scientific">marine metagenome</name>
    <dbReference type="NCBI Taxonomy" id="408172"/>
    <lineage>
        <taxon>unclassified sequences</taxon>
        <taxon>metagenomes</taxon>
        <taxon>ecological metagenomes</taxon>
    </lineage>
</organism>
<dbReference type="AlphaFoldDB" id="A0A382XIJ5"/>
<dbReference type="InterPro" id="IPR015421">
    <property type="entry name" value="PyrdxlP-dep_Trfase_major"/>
</dbReference>
<dbReference type="Gene3D" id="3.40.640.10">
    <property type="entry name" value="Type I PLP-dependent aspartate aminotransferase-like (Major domain)"/>
    <property type="match status" value="1"/>
</dbReference>
<sequence length="94" mass="10645">SFSARKHLPVGSGGAILLDNEEEYKRLKRLRYNGRPETTYHDTDDITEIGFNMTLHPSLSLIAVEMMKTFPDNPPDKPTSMNGLDLTKFSVFND</sequence>
<protein>
    <submittedName>
        <fullName evidence="1">Uncharacterized protein</fullName>
    </submittedName>
</protein>
<dbReference type="InterPro" id="IPR015424">
    <property type="entry name" value="PyrdxlP-dep_Trfase"/>
</dbReference>
<proteinExistence type="predicted"/>
<dbReference type="Pfam" id="PF01041">
    <property type="entry name" value="DegT_DnrJ_EryC1"/>
    <property type="match status" value="1"/>
</dbReference>
<reference evidence="1" key="1">
    <citation type="submission" date="2018-05" db="EMBL/GenBank/DDBJ databases">
        <authorList>
            <person name="Lanie J.A."/>
            <person name="Ng W.-L."/>
            <person name="Kazmierczak K.M."/>
            <person name="Andrzejewski T.M."/>
            <person name="Davidsen T.M."/>
            <person name="Wayne K.J."/>
            <person name="Tettelin H."/>
            <person name="Glass J.I."/>
            <person name="Rusch D."/>
            <person name="Podicherti R."/>
            <person name="Tsui H.-C.T."/>
            <person name="Winkler M.E."/>
        </authorList>
    </citation>
    <scope>NUCLEOTIDE SEQUENCE</scope>
</reference>